<evidence type="ECO:0000313" key="1">
    <source>
        <dbReference type="EMBL" id="EOS57131.1"/>
    </source>
</evidence>
<reference evidence="1 2" key="1">
    <citation type="submission" date="2013-04" db="EMBL/GenBank/DDBJ databases">
        <title>The Genome Sequence of Paenibacillus barengoltzii G22.</title>
        <authorList>
            <consortium name="The Broad Institute Genomics Platform"/>
            <consortium name="The Broad Institute Genome Sequencing Center for Infectious Disease"/>
            <person name="Earl A."/>
            <person name="Xavier R."/>
            <person name="Elson C."/>
            <person name="Duck W."/>
            <person name="Walker B."/>
            <person name="Young S."/>
            <person name="Zeng Q."/>
            <person name="Gargeya S."/>
            <person name="Fitzgerald M."/>
            <person name="Haas B."/>
            <person name="Abouelleil A."/>
            <person name="Allen A.W."/>
            <person name="Alvarado L."/>
            <person name="Arachchi H.M."/>
            <person name="Berlin A.M."/>
            <person name="Chapman S.B."/>
            <person name="Gainer-Dewar J."/>
            <person name="Goldberg J."/>
            <person name="Griggs A."/>
            <person name="Gujja S."/>
            <person name="Hansen M."/>
            <person name="Howarth C."/>
            <person name="Imamovic A."/>
            <person name="Ireland A."/>
            <person name="Larimer J."/>
            <person name="McCowan C."/>
            <person name="Murphy C."/>
            <person name="Pearson M."/>
            <person name="Poon T.W."/>
            <person name="Priest M."/>
            <person name="Roberts A."/>
            <person name="Saif S."/>
            <person name="Shea T."/>
            <person name="Sisk P."/>
            <person name="Sykes S."/>
            <person name="Wortman J."/>
            <person name="Nusbaum C."/>
            <person name="Birren B."/>
        </authorList>
    </citation>
    <scope>NUCLEOTIDE SEQUENCE [LARGE SCALE GENOMIC DNA]</scope>
    <source>
        <strain evidence="1 2">G22</strain>
    </source>
</reference>
<organism evidence="1 2">
    <name type="scientific">Paenibacillus barengoltzii G22</name>
    <dbReference type="NCBI Taxonomy" id="1235795"/>
    <lineage>
        <taxon>Bacteria</taxon>
        <taxon>Bacillati</taxon>
        <taxon>Bacillota</taxon>
        <taxon>Bacilli</taxon>
        <taxon>Bacillales</taxon>
        <taxon>Paenibacillaceae</taxon>
        <taxon>Paenibacillus</taxon>
    </lineage>
</organism>
<proteinExistence type="predicted"/>
<dbReference type="PATRIC" id="fig|1235795.3.peg.1413"/>
<dbReference type="GeneID" id="43344495"/>
<comment type="caution">
    <text evidence="1">The sequence shown here is derived from an EMBL/GenBank/DDBJ whole genome shotgun (WGS) entry which is preliminary data.</text>
</comment>
<name>R9LFI3_9BACL</name>
<gene>
    <name evidence="1" type="ORF">C812_01451</name>
</gene>
<dbReference type="HOGENOM" id="CLU_1060276_0_0_9"/>
<dbReference type="OrthoDB" id="3196366at2"/>
<dbReference type="STRING" id="1235795.C812_01451"/>
<dbReference type="RefSeq" id="WP_016311981.1">
    <property type="nucleotide sequence ID" value="NZ_KE159652.1"/>
</dbReference>
<evidence type="ECO:0000313" key="2">
    <source>
        <dbReference type="Proteomes" id="UP000019598"/>
    </source>
</evidence>
<protein>
    <submittedName>
        <fullName evidence="1">Uncharacterized protein</fullName>
    </submittedName>
</protein>
<dbReference type="AlphaFoldDB" id="R9LFI3"/>
<accession>R9LFI3</accession>
<sequence>MIKNKGINKIIYFDKETIRNILQEQYKGSKTTKLDSVSSTGIETSAEVEAKVKLSVPFWDRLSFLFSGRINASFMFKRDSSTTITSTEISEFEQLKLHFTEIKDTLIFDIENSSTFFRVAGGYLRIIKGGVEGVDINEFKSVMDDYDGYDTYKVDDQRYVRFNNSAFVSNYKRNDLLATRMTLYCIDVGKFDKEKFDFLKQISKMENFITGVSHHKSLADAYPPTISTDDDIKNGDSISKGNSANKVQLFDVVYACITTGGIQGG</sequence>
<dbReference type="EMBL" id="ASSZ01000013">
    <property type="protein sequence ID" value="EOS57131.1"/>
    <property type="molecule type" value="Genomic_DNA"/>
</dbReference>
<dbReference type="Proteomes" id="UP000019598">
    <property type="component" value="Unassembled WGS sequence"/>
</dbReference>